<organism evidence="1 2">
    <name type="scientific">Gallibacterium anatis (strain UMN179)</name>
    <name type="common">Pasteurella anatis</name>
    <dbReference type="NCBI Taxonomy" id="1005058"/>
    <lineage>
        <taxon>Bacteria</taxon>
        <taxon>Pseudomonadati</taxon>
        <taxon>Pseudomonadota</taxon>
        <taxon>Gammaproteobacteria</taxon>
        <taxon>Pasteurellales</taxon>
        <taxon>Pasteurellaceae</taxon>
        <taxon>Gallibacterium</taxon>
    </lineage>
</organism>
<dbReference type="PATRIC" id="fig|1005058.3.peg.2340"/>
<evidence type="ECO:0000313" key="1">
    <source>
        <dbReference type="EMBL" id="AEC18367.1"/>
    </source>
</evidence>
<name>F4H939_GALAU</name>
<dbReference type="RefSeq" id="WP_013747123.1">
    <property type="nucleotide sequence ID" value="NC_015460.1"/>
</dbReference>
<evidence type="ECO:0000313" key="2">
    <source>
        <dbReference type="Proteomes" id="UP000006908"/>
    </source>
</evidence>
<gene>
    <name evidence="1" type="ordered locus">UMN179_02358</name>
</gene>
<dbReference type="KEGG" id="gan:UMN179_02358"/>
<dbReference type="HOGENOM" id="CLU_064052_0_0_6"/>
<dbReference type="eggNOG" id="ENOG502Z8BM">
    <property type="taxonomic scope" value="Bacteria"/>
</dbReference>
<dbReference type="InterPro" id="IPR025683">
    <property type="entry name" value="Protein_beta"/>
</dbReference>
<accession>F4H939</accession>
<dbReference type="Proteomes" id="UP000006908">
    <property type="component" value="Chromosome"/>
</dbReference>
<sequence>MIDVNFRSYLYYPVLRTREAEMRGFQELSENDKSNIIPLFTLHPWPRRDFLTSIDIVKNNIGNNLCFLDLPEYDEVKKKCEENPSILEQYNNLISPENSFQNWIDILKPHKNIIPIIQTRNATINQTSKQVKEFLKYKSFIGFRIKYSQDVTKVISAISQLEENIDNIIIFVDEGFISRATLESKIQHSIHIINEIKNEFKNPTICLLSTSFPISPISEIQNKDDGEIEILEYELFSQVGFNYSDILYGDYASIHAQVYDEQRFNGMAAPRIDYPLIYSWDIRRNKRAENRAQGYQYIAESLIKDYSNIVDSSCWGEQKIAEAAKGNVFGKSPSQWISVRVNIHLKNQILSSSSLLNEITDDFYDNDE</sequence>
<protein>
    <recommendedName>
        <fullName evidence="3">Beta family protein</fullName>
    </recommendedName>
</protein>
<dbReference type="AlphaFoldDB" id="F4H939"/>
<proteinExistence type="predicted"/>
<dbReference type="Pfam" id="PF14350">
    <property type="entry name" value="Beta_protein"/>
    <property type="match status" value="1"/>
</dbReference>
<reference evidence="1 2" key="1">
    <citation type="journal article" date="2011" name="J. Bacteriol.">
        <title>Complete genome sequence of Gallibacterium anatis strain UMN179, isolated from a laying hen with peritonitis.</title>
        <authorList>
            <person name="Johnson T.J."/>
            <person name="Fernandez-Alarcon C."/>
            <person name="Bojesen A.M."/>
            <person name="Nolan L.K."/>
            <person name="Trampel D.W."/>
            <person name="Seemann T."/>
        </authorList>
    </citation>
    <scope>NUCLEOTIDE SEQUENCE [LARGE SCALE GENOMIC DNA]</scope>
    <source>
        <strain evidence="1 2">UMN179</strain>
    </source>
</reference>
<dbReference type="EMBL" id="CP002667">
    <property type="protein sequence ID" value="AEC18367.1"/>
    <property type="molecule type" value="Genomic_DNA"/>
</dbReference>
<evidence type="ECO:0008006" key="3">
    <source>
        <dbReference type="Google" id="ProtNLM"/>
    </source>
</evidence>